<dbReference type="AlphaFoldDB" id="X1PUN0"/>
<accession>X1PUN0</accession>
<gene>
    <name evidence="1" type="ORF">S12H4_04487</name>
</gene>
<feature type="non-terminal residue" evidence="1">
    <location>
        <position position="91"/>
    </location>
</feature>
<name>X1PUN0_9ZZZZ</name>
<protein>
    <submittedName>
        <fullName evidence="1">Uncharacterized protein</fullName>
    </submittedName>
</protein>
<evidence type="ECO:0000313" key="1">
    <source>
        <dbReference type="EMBL" id="GAI59523.1"/>
    </source>
</evidence>
<organism evidence="1">
    <name type="scientific">marine sediment metagenome</name>
    <dbReference type="NCBI Taxonomy" id="412755"/>
    <lineage>
        <taxon>unclassified sequences</taxon>
        <taxon>metagenomes</taxon>
        <taxon>ecological metagenomes</taxon>
    </lineage>
</organism>
<sequence>MWEATLAVEGITTDDGILTGDNFIDAALIGAGDNSFVSMLAILYPGDPQNVDSKDITGFNDLTGEVTLASPYKGAAGAIPVGVPYKIVTFR</sequence>
<comment type="caution">
    <text evidence="1">The sequence shown here is derived from an EMBL/GenBank/DDBJ whole genome shotgun (WGS) entry which is preliminary data.</text>
</comment>
<proteinExistence type="predicted"/>
<dbReference type="EMBL" id="BARW01001389">
    <property type="protein sequence ID" value="GAI59523.1"/>
    <property type="molecule type" value="Genomic_DNA"/>
</dbReference>
<reference evidence="1" key="1">
    <citation type="journal article" date="2014" name="Front. Microbiol.">
        <title>High frequency of phylogenetically diverse reductive dehalogenase-homologous genes in deep subseafloor sedimentary metagenomes.</title>
        <authorList>
            <person name="Kawai M."/>
            <person name="Futagami T."/>
            <person name="Toyoda A."/>
            <person name="Takaki Y."/>
            <person name="Nishi S."/>
            <person name="Hori S."/>
            <person name="Arai W."/>
            <person name="Tsubouchi T."/>
            <person name="Morono Y."/>
            <person name="Uchiyama I."/>
            <person name="Ito T."/>
            <person name="Fujiyama A."/>
            <person name="Inagaki F."/>
            <person name="Takami H."/>
        </authorList>
    </citation>
    <scope>NUCLEOTIDE SEQUENCE</scope>
    <source>
        <strain evidence="1">Expedition CK06-06</strain>
    </source>
</reference>